<organism evidence="2 3">
    <name type="scientific">Aphis glycines</name>
    <name type="common">Soybean aphid</name>
    <dbReference type="NCBI Taxonomy" id="307491"/>
    <lineage>
        <taxon>Eukaryota</taxon>
        <taxon>Metazoa</taxon>
        <taxon>Ecdysozoa</taxon>
        <taxon>Arthropoda</taxon>
        <taxon>Hexapoda</taxon>
        <taxon>Insecta</taxon>
        <taxon>Pterygota</taxon>
        <taxon>Neoptera</taxon>
        <taxon>Paraneoptera</taxon>
        <taxon>Hemiptera</taxon>
        <taxon>Sternorrhyncha</taxon>
        <taxon>Aphidomorpha</taxon>
        <taxon>Aphidoidea</taxon>
        <taxon>Aphididae</taxon>
        <taxon>Aphidini</taxon>
        <taxon>Aphis</taxon>
        <taxon>Aphis</taxon>
    </lineage>
</organism>
<keyword evidence="1" id="KW-0175">Coiled coil</keyword>
<evidence type="ECO:0000313" key="2">
    <source>
        <dbReference type="EMBL" id="KAE9528876.1"/>
    </source>
</evidence>
<dbReference type="OrthoDB" id="4327074at2759"/>
<evidence type="ECO:0000313" key="3">
    <source>
        <dbReference type="Proteomes" id="UP000475862"/>
    </source>
</evidence>
<reference evidence="2 3" key="1">
    <citation type="submission" date="2019-08" db="EMBL/GenBank/DDBJ databases">
        <title>The genome of the soybean aphid Biotype 1, its phylome, world population structure and adaptation to the North American continent.</title>
        <authorList>
            <person name="Giordano R."/>
            <person name="Donthu R.K."/>
            <person name="Hernandez A.G."/>
            <person name="Wright C.L."/>
            <person name="Zimin A.V."/>
        </authorList>
    </citation>
    <scope>NUCLEOTIDE SEQUENCE [LARGE SCALE GENOMIC DNA]</scope>
    <source>
        <tissue evidence="2">Whole aphids</tissue>
    </source>
</reference>
<dbReference type="Proteomes" id="UP000475862">
    <property type="component" value="Unassembled WGS sequence"/>
</dbReference>
<name>A0A6G0TAA1_APHGL</name>
<dbReference type="AlphaFoldDB" id="A0A6G0TAA1"/>
<comment type="caution">
    <text evidence="2">The sequence shown here is derived from an EMBL/GenBank/DDBJ whole genome shotgun (WGS) entry which is preliminary data.</text>
</comment>
<protein>
    <recommendedName>
        <fullName evidence="4">DDE-1 domain-containing protein</fullName>
    </recommendedName>
</protein>
<keyword evidence="3" id="KW-1185">Reference proteome</keyword>
<accession>A0A6G0TAA1</accession>
<feature type="non-terminal residue" evidence="2">
    <location>
        <position position="1"/>
    </location>
</feature>
<feature type="coiled-coil region" evidence="1">
    <location>
        <begin position="346"/>
        <end position="380"/>
    </location>
</feature>
<proteinExistence type="predicted"/>
<dbReference type="EMBL" id="VYZN01000048">
    <property type="protein sequence ID" value="KAE9528876.1"/>
    <property type="molecule type" value="Genomic_DNA"/>
</dbReference>
<sequence>NIINGKATQGNTKIRPKPALGDHEPLLVHWIEAMSQHEFPITTRNLLVPAGKVAKEMGVDQLFNDEVVAPTMLVFSGKQMPKGIAKTMLSDWSMAVSDKGWITGETFFEYVANVFYPCLMEKKIQLPVILFLDGHPLGIAIFGPLKKEWAKEVHDWLTKEIVQNGFRTTGLFPFDLSVIDYSKCVTKKVENEAELEVEPVTIVKRNEDNIKGHTNLESLIEPNVIAEFKENINEEWNGLEQSKHLFDIWRKSSLQSNILISDTVGISISLLDEVNDRSNYLAINITSNRAPKKRKEILGKKCSLATGGEDVPSPFKRNLLWPKYLQKKKTVRHRLQMPSIVTSRRFQEYEEKKELVKIKVEELKAERKRKREEKKTQKKIGPVQYVSADDEVDFICHLCITDDKDCMSDVEELESEEEESDDS</sequence>
<evidence type="ECO:0000256" key="1">
    <source>
        <dbReference type="SAM" id="Coils"/>
    </source>
</evidence>
<gene>
    <name evidence="2" type="ORF">AGLY_012451</name>
</gene>
<evidence type="ECO:0008006" key="4">
    <source>
        <dbReference type="Google" id="ProtNLM"/>
    </source>
</evidence>